<proteinExistence type="predicted"/>
<evidence type="ECO:0000313" key="3">
    <source>
        <dbReference type="Proteomes" id="UP000015105"/>
    </source>
</evidence>
<reference evidence="3" key="2">
    <citation type="journal article" date="2017" name="Nat. Plants">
        <title>The Aegilops tauschii genome reveals multiple impacts of transposons.</title>
        <authorList>
            <person name="Zhao G."/>
            <person name="Zou C."/>
            <person name="Li K."/>
            <person name="Wang K."/>
            <person name="Li T."/>
            <person name="Gao L."/>
            <person name="Zhang X."/>
            <person name="Wang H."/>
            <person name="Yang Z."/>
            <person name="Liu X."/>
            <person name="Jiang W."/>
            <person name="Mao L."/>
            <person name="Kong X."/>
            <person name="Jiao Y."/>
            <person name="Jia J."/>
        </authorList>
    </citation>
    <scope>NUCLEOTIDE SEQUENCE [LARGE SCALE GENOMIC DNA]</scope>
    <source>
        <strain evidence="3">cv. AL8/78</strain>
    </source>
</reference>
<reference evidence="3" key="1">
    <citation type="journal article" date="2014" name="Science">
        <title>Ancient hybridizations among the ancestral genomes of bread wheat.</title>
        <authorList>
            <consortium name="International Wheat Genome Sequencing Consortium,"/>
            <person name="Marcussen T."/>
            <person name="Sandve S.R."/>
            <person name="Heier L."/>
            <person name="Spannagl M."/>
            <person name="Pfeifer M."/>
            <person name="Jakobsen K.S."/>
            <person name="Wulff B.B."/>
            <person name="Steuernagel B."/>
            <person name="Mayer K.F."/>
            <person name="Olsen O.A."/>
        </authorList>
    </citation>
    <scope>NUCLEOTIDE SEQUENCE [LARGE SCALE GENOMIC DNA]</scope>
    <source>
        <strain evidence="3">cv. AL8/78</strain>
    </source>
</reference>
<sequence length="393" mass="44209">SSRRRHARSPPAAPLDDDDLLSEILLRLPPQPSSLPRASLVCKRWRGLVSDPGFFRRFRLRHRRNPPLLGFFDRYGAPFRPALKAPNRVPPERFSLQHDEDEMHSFSHGCRHGLVLISLLKRHQVLVWDPVTGDQHRIPFPPPFDTATALVNAAVLRDAGDVQHFQVVLAVAGTDAEYHTRALACMYSSKTGLWGNLVSTPIPYQANGYRIPTLVYTDDAVLDGDSLYWKLVGNLIGILEFDLKKQTLAVIQVPVDILEGNSLQVMRAEGGGLGLLFVSNSDYTARLWKRKTNRHGVASWELARSIDLGKLLSLEPEEKRPLMILGYAEQNNAVFLWTVIGVLMIQLESLKFKKLFKTMTFSHYHPFESVYSAGNSMPYIVGTTKPGYFSIIG</sequence>
<dbReference type="SUPFAM" id="SSF81383">
    <property type="entry name" value="F-box domain"/>
    <property type="match status" value="1"/>
</dbReference>
<accession>A0A453N305</accession>
<reference evidence="2" key="5">
    <citation type="journal article" date="2021" name="G3 (Bethesda)">
        <title>Aegilops tauschii genome assembly Aet v5.0 features greater sequence contiguity and improved annotation.</title>
        <authorList>
            <person name="Wang L."/>
            <person name="Zhu T."/>
            <person name="Rodriguez J.C."/>
            <person name="Deal K.R."/>
            <person name="Dubcovsky J."/>
            <person name="McGuire P.E."/>
            <person name="Lux T."/>
            <person name="Spannagl M."/>
            <person name="Mayer K.F.X."/>
            <person name="Baldrich P."/>
            <person name="Meyers B.C."/>
            <person name="Huo N."/>
            <person name="Gu Y.Q."/>
            <person name="Zhou H."/>
            <person name="Devos K.M."/>
            <person name="Bennetzen J.L."/>
            <person name="Unver T."/>
            <person name="Budak H."/>
            <person name="Gulick P.J."/>
            <person name="Galiba G."/>
            <person name="Kalapos B."/>
            <person name="Nelson D.R."/>
            <person name="Li P."/>
            <person name="You F.M."/>
            <person name="Luo M.C."/>
            <person name="Dvorak J."/>
        </authorList>
    </citation>
    <scope>NUCLEOTIDE SEQUENCE [LARGE SCALE GENOMIC DNA]</scope>
    <source>
        <strain evidence="2">cv. AL8/78</strain>
    </source>
</reference>
<evidence type="ECO:0000313" key="2">
    <source>
        <dbReference type="EnsemblPlants" id="AET6Gv20194500.3"/>
    </source>
</evidence>
<organism evidence="2 3">
    <name type="scientific">Aegilops tauschii subsp. strangulata</name>
    <name type="common">Goatgrass</name>
    <dbReference type="NCBI Taxonomy" id="200361"/>
    <lineage>
        <taxon>Eukaryota</taxon>
        <taxon>Viridiplantae</taxon>
        <taxon>Streptophyta</taxon>
        <taxon>Embryophyta</taxon>
        <taxon>Tracheophyta</taxon>
        <taxon>Spermatophyta</taxon>
        <taxon>Magnoliopsida</taxon>
        <taxon>Liliopsida</taxon>
        <taxon>Poales</taxon>
        <taxon>Poaceae</taxon>
        <taxon>BOP clade</taxon>
        <taxon>Pooideae</taxon>
        <taxon>Triticodae</taxon>
        <taxon>Triticeae</taxon>
        <taxon>Triticinae</taxon>
        <taxon>Aegilops</taxon>
    </lineage>
</organism>
<dbReference type="InterPro" id="IPR056594">
    <property type="entry name" value="AT5G49610-like_b-prop"/>
</dbReference>
<dbReference type="Proteomes" id="UP000015105">
    <property type="component" value="Chromosome 6D"/>
</dbReference>
<dbReference type="Gramene" id="AET6Gv20194500.3">
    <property type="protein sequence ID" value="AET6Gv20194500.3"/>
    <property type="gene ID" value="AET6Gv20194500"/>
</dbReference>
<dbReference type="PANTHER" id="PTHR32133:SF380">
    <property type="entry name" value="OS10G0137700 PROTEIN"/>
    <property type="match status" value="1"/>
</dbReference>
<dbReference type="SMART" id="SM00256">
    <property type="entry name" value="FBOX"/>
    <property type="match status" value="1"/>
</dbReference>
<reference evidence="2" key="4">
    <citation type="submission" date="2019-03" db="UniProtKB">
        <authorList>
            <consortium name="EnsemblPlants"/>
        </authorList>
    </citation>
    <scope>IDENTIFICATION</scope>
</reference>
<dbReference type="Gene3D" id="1.20.1280.50">
    <property type="match status" value="1"/>
</dbReference>
<name>A0A453N305_AEGTS</name>
<dbReference type="PANTHER" id="PTHR32133">
    <property type="entry name" value="OS07G0120400 PROTEIN"/>
    <property type="match status" value="1"/>
</dbReference>
<dbReference type="Pfam" id="PF12937">
    <property type="entry name" value="F-box-like"/>
    <property type="match status" value="1"/>
</dbReference>
<protein>
    <recommendedName>
        <fullName evidence="1">F-box domain-containing protein</fullName>
    </recommendedName>
</protein>
<dbReference type="STRING" id="200361.A0A453N305"/>
<reference evidence="2" key="3">
    <citation type="journal article" date="2017" name="Nature">
        <title>Genome sequence of the progenitor of the wheat D genome Aegilops tauschii.</title>
        <authorList>
            <person name="Luo M.C."/>
            <person name="Gu Y.Q."/>
            <person name="Puiu D."/>
            <person name="Wang H."/>
            <person name="Twardziok S.O."/>
            <person name="Deal K.R."/>
            <person name="Huo N."/>
            <person name="Zhu T."/>
            <person name="Wang L."/>
            <person name="Wang Y."/>
            <person name="McGuire P.E."/>
            <person name="Liu S."/>
            <person name="Long H."/>
            <person name="Ramasamy R.K."/>
            <person name="Rodriguez J.C."/>
            <person name="Van S.L."/>
            <person name="Yuan L."/>
            <person name="Wang Z."/>
            <person name="Xia Z."/>
            <person name="Xiao L."/>
            <person name="Anderson O.D."/>
            <person name="Ouyang S."/>
            <person name="Liang Y."/>
            <person name="Zimin A.V."/>
            <person name="Pertea G."/>
            <person name="Qi P."/>
            <person name="Bennetzen J.L."/>
            <person name="Dai X."/>
            <person name="Dawson M.W."/>
            <person name="Muller H.G."/>
            <person name="Kugler K."/>
            <person name="Rivarola-Duarte L."/>
            <person name="Spannagl M."/>
            <person name="Mayer K.F.X."/>
            <person name="Lu F.H."/>
            <person name="Bevan M.W."/>
            <person name="Leroy P."/>
            <person name="Li P."/>
            <person name="You F.M."/>
            <person name="Sun Q."/>
            <person name="Liu Z."/>
            <person name="Lyons E."/>
            <person name="Wicker T."/>
            <person name="Salzberg S.L."/>
            <person name="Devos K.M."/>
            <person name="Dvorak J."/>
        </authorList>
    </citation>
    <scope>NUCLEOTIDE SEQUENCE [LARGE SCALE GENOMIC DNA]</scope>
    <source>
        <strain evidence="2">cv. AL8/78</strain>
    </source>
</reference>
<dbReference type="AlphaFoldDB" id="A0A453N305"/>
<dbReference type="InterPro" id="IPR001810">
    <property type="entry name" value="F-box_dom"/>
</dbReference>
<dbReference type="EnsemblPlants" id="AET6Gv20194500.3">
    <property type="protein sequence ID" value="AET6Gv20194500.3"/>
    <property type="gene ID" value="AET6Gv20194500"/>
</dbReference>
<keyword evidence="3" id="KW-1185">Reference proteome</keyword>
<dbReference type="Pfam" id="PF23635">
    <property type="entry name" value="Beta-prop_AT5G49610-like"/>
    <property type="match status" value="1"/>
</dbReference>
<feature type="domain" description="F-box" evidence="1">
    <location>
        <begin position="18"/>
        <end position="58"/>
    </location>
</feature>
<dbReference type="InterPro" id="IPR036047">
    <property type="entry name" value="F-box-like_dom_sf"/>
</dbReference>
<evidence type="ECO:0000259" key="1">
    <source>
        <dbReference type="SMART" id="SM00256"/>
    </source>
</evidence>